<dbReference type="OrthoDB" id="5589195at2759"/>
<dbReference type="PANTHER" id="PTHR12413:SF1">
    <property type="entry name" value="DOLICHYL PYROPHOSPHATE MAN9GLCNAC2 ALPHA-1,3-GLUCOSYLTRANSFERASE"/>
    <property type="match status" value="1"/>
</dbReference>
<evidence type="ECO:0000256" key="1">
    <source>
        <dbReference type="ARBA" id="ARBA00004477"/>
    </source>
</evidence>
<dbReference type="GeneID" id="38781929"/>
<evidence type="ECO:0000256" key="6">
    <source>
        <dbReference type="ARBA" id="ARBA00022692"/>
    </source>
</evidence>
<feature type="transmembrane region" description="Helical" evidence="10">
    <location>
        <begin position="576"/>
        <end position="595"/>
    </location>
</feature>
<evidence type="ECO:0000256" key="7">
    <source>
        <dbReference type="ARBA" id="ARBA00022824"/>
    </source>
</evidence>
<comment type="caution">
    <text evidence="12">The sequence shown here is derived from an EMBL/GenBank/DDBJ whole genome shotgun (WGS) entry which is preliminary data.</text>
</comment>
<dbReference type="PANTHER" id="PTHR12413">
    <property type="entry name" value="DOLICHYL GLYCOSYLTRANSFERASE"/>
    <property type="match status" value="1"/>
</dbReference>
<keyword evidence="5 10" id="KW-0808">Transferase</keyword>
<feature type="region of interest" description="Disordered" evidence="11">
    <location>
        <begin position="1"/>
        <end position="42"/>
    </location>
</feature>
<evidence type="ECO:0000256" key="9">
    <source>
        <dbReference type="ARBA" id="ARBA00023136"/>
    </source>
</evidence>
<comment type="subcellular location">
    <subcellularLocation>
        <location evidence="1 10">Endoplasmic reticulum membrane</location>
        <topology evidence="1 10">Multi-pass membrane protein</topology>
    </subcellularLocation>
</comment>
<dbReference type="EMBL" id="BFAD01000007">
    <property type="protein sequence ID" value="GBE85012.1"/>
    <property type="molecule type" value="Genomic_DNA"/>
</dbReference>
<feature type="transmembrane region" description="Helical" evidence="10">
    <location>
        <begin position="272"/>
        <end position="293"/>
    </location>
</feature>
<name>A0A401GS02_9APHY</name>
<dbReference type="Proteomes" id="UP000287166">
    <property type="component" value="Unassembled WGS sequence"/>
</dbReference>
<evidence type="ECO:0000256" key="3">
    <source>
        <dbReference type="ARBA" id="ARBA00008715"/>
    </source>
</evidence>
<keyword evidence="8 10" id="KW-1133">Transmembrane helix</keyword>
<dbReference type="STRING" id="139825.A0A401GS02"/>
<evidence type="ECO:0000256" key="4">
    <source>
        <dbReference type="ARBA" id="ARBA00022676"/>
    </source>
</evidence>
<dbReference type="RefSeq" id="XP_027615925.1">
    <property type="nucleotide sequence ID" value="XM_027760124.1"/>
</dbReference>
<dbReference type="FunCoup" id="A0A401GS02">
    <property type="interactions" value="703"/>
</dbReference>
<proteinExistence type="inferred from homology"/>
<protein>
    <recommendedName>
        <fullName evidence="10">Alpha-1,3-glucosyltransferase</fullName>
        <ecNumber evidence="10">2.4.1.-</ecNumber>
    </recommendedName>
</protein>
<gene>
    <name evidence="12" type="ORF">SCP_0701980</name>
</gene>
<evidence type="ECO:0000256" key="10">
    <source>
        <dbReference type="RuleBase" id="RU363110"/>
    </source>
</evidence>
<comment type="pathway">
    <text evidence="2 10">Protein modification; protein glycosylation.</text>
</comment>
<dbReference type="InterPro" id="IPR004856">
    <property type="entry name" value="Glyco_trans_ALG6/ALG8"/>
</dbReference>
<keyword evidence="6 10" id="KW-0812">Transmembrane</keyword>
<dbReference type="GO" id="GO:0042281">
    <property type="term" value="F:dolichyl pyrophosphate Man9GlcNAc2 alpha-1,3-glucosyltransferase activity"/>
    <property type="evidence" value="ECO:0007669"/>
    <property type="project" value="TreeGrafter"/>
</dbReference>
<keyword evidence="9 10" id="KW-0472">Membrane</keyword>
<dbReference type="UniPathway" id="UPA00378"/>
<feature type="transmembrane region" description="Helical" evidence="10">
    <location>
        <begin position="366"/>
        <end position="385"/>
    </location>
</feature>
<keyword evidence="13" id="KW-1185">Reference proteome</keyword>
<feature type="transmembrane region" description="Helical" evidence="10">
    <location>
        <begin position="392"/>
        <end position="412"/>
    </location>
</feature>
<comment type="similarity">
    <text evidence="3 10">Belongs to the ALG6/ALG8 glucosyltransferase family.</text>
</comment>
<accession>A0A401GS02</accession>
<evidence type="ECO:0000313" key="13">
    <source>
        <dbReference type="Proteomes" id="UP000287166"/>
    </source>
</evidence>
<dbReference type="AlphaFoldDB" id="A0A401GS02"/>
<evidence type="ECO:0000256" key="8">
    <source>
        <dbReference type="ARBA" id="ARBA00022989"/>
    </source>
</evidence>
<organism evidence="12 13">
    <name type="scientific">Sparassis crispa</name>
    <dbReference type="NCBI Taxonomy" id="139825"/>
    <lineage>
        <taxon>Eukaryota</taxon>
        <taxon>Fungi</taxon>
        <taxon>Dikarya</taxon>
        <taxon>Basidiomycota</taxon>
        <taxon>Agaricomycotina</taxon>
        <taxon>Agaricomycetes</taxon>
        <taxon>Polyporales</taxon>
        <taxon>Sparassidaceae</taxon>
        <taxon>Sparassis</taxon>
    </lineage>
</organism>
<feature type="transmembrane region" description="Helical" evidence="10">
    <location>
        <begin position="305"/>
        <end position="322"/>
    </location>
</feature>
<dbReference type="Pfam" id="PF03155">
    <property type="entry name" value="Alg6_Alg8"/>
    <property type="match status" value="1"/>
</dbReference>
<keyword evidence="7 10" id="KW-0256">Endoplasmic reticulum</keyword>
<sequence>MDESSTYLRSEETAPSKLRLKRASFSSQTSSHTLQSLGGLPTRLKSPLLERHRSHSITTNGSEAASEILAPVPLRHHVLQVSESRHWLGFPPLLEPSSRPVSPVSNATTPPRRRITHQRTFSTVMEDERLSVASVSSIGHAHQYADKKGEGEGSMGKRWVRWMHKEGMKSWFLPCSVAASAWVKWAVGLGSYSGQGNPPMFGDYEAQRHWMELTIHLPVHQWYTYELQYWGLDYPPLTAYISWLCGVVGSWIDPTWFTLGKSRGYEDAGSKAFMRASVLALDILVYVPALVLFTRIWQGTRSARTQNFALLLLLLQPALILIDSGHFQYNSVMLGFTLFALNFFATGRDLLGAVCFVFSLGFKQMALYYAPAIGSYLLGKCFYLGPVDGPKLFFRLAAVTTATFIVLFLPFLPPFAPHSAILHPIARIFPFSRGLFEDKVANFWCATNIMFKWKLWASPDVLVKLSAALTAVGFLPSALGLMYQGYKLQASPGERPKDPAPAPIVSLLPYALLTSSMSFFLFSFQVHEKTILLPLLPMTLLVSGAAPDSSTFELGVLVNNVAVFSMWPLLKKDGLGVQYIALLLLWNRLIGYNPLRYRPQSLLQLLSVAVYSACAFLHILELLVSPPARFPDLFAVLNVLVSTPVFALAWLWSIKHGVQTGWALGGLGLKTSEKKSTEHANGNSVKPPVDVGALPTNGIGRRAGLRTQSLGFAQSRRRVVHRSRGSVDLG</sequence>
<keyword evidence="4 10" id="KW-0328">Glycosyltransferase</keyword>
<feature type="transmembrane region" description="Helical" evidence="10">
    <location>
        <begin position="633"/>
        <end position="652"/>
    </location>
</feature>
<reference evidence="12 13" key="1">
    <citation type="journal article" date="2018" name="Sci. Rep.">
        <title>Genome sequence of the cauliflower mushroom Sparassis crispa (Hanabiratake) and its association with beneficial usage.</title>
        <authorList>
            <person name="Kiyama R."/>
            <person name="Furutani Y."/>
            <person name="Kawaguchi K."/>
            <person name="Nakanishi T."/>
        </authorList>
    </citation>
    <scope>NUCLEOTIDE SEQUENCE [LARGE SCALE GENOMIC DNA]</scope>
</reference>
<dbReference type="GO" id="GO:0005789">
    <property type="term" value="C:endoplasmic reticulum membrane"/>
    <property type="evidence" value="ECO:0007669"/>
    <property type="project" value="UniProtKB-SubCell"/>
</dbReference>
<feature type="transmembrane region" description="Helical" evidence="10">
    <location>
        <begin position="240"/>
        <end position="260"/>
    </location>
</feature>
<feature type="transmembrane region" description="Helical" evidence="10">
    <location>
        <begin position="504"/>
        <end position="524"/>
    </location>
</feature>
<feature type="compositionally biased region" description="Low complexity" evidence="11">
    <location>
        <begin position="24"/>
        <end position="37"/>
    </location>
</feature>
<feature type="transmembrane region" description="Helical" evidence="10">
    <location>
        <begin position="461"/>
        <end position="483"/>
    </location>
</feature>
<evidence type="ECO:0000313" key="12">
    <source>
        <dbReference type="EMBL" id="GBE85012.1"/>
    </source>
</evidence>
<evidence type="ECO:0000256" key="11">
    <source>
        <dbReference type="SAM" id="MobiDB-lite"/>
    </source>
</evidence>
<feature type="transmembrane region" description="Helical" evidence="10">
    <location>
        <begin position="602"/>
        <end position="621"/>
    </location>
</feature>
<evidence type="ECO:0000256" key="5">
    <source>
        <dbReference type="ARBA" id="ARBA00022679"/>
    </source>
</evidence>
<dbReference type="EC" id="2.4.1.-" evidence="10"/>
<dbReference type="InParanoid" id="A0A401GS02"/>
<evidence type="ECO:0000256" key="2">
    <source>
        <dbReference type="ARBA" id="ARBA00004922"/>
    </source>
</evidence>